<dbReference type="SUPFAM" id="SSF51445">
    <property type="entry name" value="(Trans)glycosidases"/>
    <property type="match status" value="1"/>
</dbReference>
<dbReference type="PRINTS" id="PR00743">
    <property type="entry name" value="GLHYDRLASE36"/>
</dbReference>
<dbReference type="Proteomes" id="UP000310760">
    <property type="component" value="Unassembled WGS sequence"/>
</dbReference>
<reference evidence="10 12" key="1">
    <citation type="submission" date="2013-04" db="EMBL/GenBank/DDBJ databases">
        <title>The Genome Sequence of Bacteroides massiliensis dnLKV3.</title>
        <authorList>
            <consortium name="The Broad Institute Genomics Platform"/>
            <consortium name="The Broad Institute Genome Sequencing Center for Infectious Disease"/>
            <person name="Earl A."/>
            <person name="Xavier R."/>
            <person name="Kuhn K."/>
            <person name="Stappenbeck T."/>
            <person name="Walker B."/>
            <person name="Young S."/>
            <person name="Zeng Q."/>
            <person name="Gargeya S."/>
            <person name="Fitzgerald M."/>
            <person name="Haas B."/>
            <person name="Abouelleil A."/>
            <person name="Allen A.W."/>
            <person name="Alvarado L."/>
            <person name="Arachchi H.M."/>
            <person name="Berlin A.M."/>
            <person name="Chapman S.B."/>
            <person name="Gainer-Dewar J."/>
            <person name="Goldberg J."/>
            <person name="Griggs A."/>
            <person name="Gujja S."/>
            <person name="Hansen M."/>
            <person name="Howarth C."/>
            <person name="Imamovic A."/>
            <person name="Ireland A."/>
            <person name="Larimer J."/>
            <person name="McCowan C."/>
            <person name="Murphy C."/>
            <person name="Pearson M."/>
            <person name="Poon T.W."/>
            <person name="Priest M."/>
            <person name="Roberts A."/>
            <person name="Saif S."/>
            <person name="Shea T."/>
            <person name="Sisk P."/>
            <person name="Sykes S."/>
            <person name="Wortman J."/>
            <person name="Nusbaum C."/>
            <person name="Birren B."/>
        </authorList>
    </citation>
    <scope>NUCLEOTIDE SEQUENCE [LARGE SCALE GENOMIC DNA]</scope>
    <source>
        <strain evidence="12">dnLKV3</strain>
        <strain evidence="10">DnLKV3</strain>
    </source>
</reference>
<evidence type="ECO:0000313" key="10">
    <source>
        <dbReference type="EMBL" id="EOS11997.1"/>
    </source>
</evidence>
<dbReference type="EMBL" id="SRYJ01000025">
    <property type="protein sequence ID" value="TGY69759.1"/>
    <property type="molecule type" value="Genomic_DNA"/>
</dbReference>
<dbReference type="Pfam" id="PF02065">
    <property type="entry name" value="Melibiase"/>
    <property type="match status" value="1"/>
</dbReference>
<evidence type="ECO:0000313" key="13">
    <source>
        <dbReference type="Proteomes" id="UP000310760"/>
    </source>
</evidence>
<dbReference type="GO" id="GO:0016052">
    <property type="term" value="P:carbohydrate catabolic process"/>
    <property type="evidence" value="ECO:0007669"/>
    <property type="project" value="InterPro"/>
</dbReference>
<dbReference type="OrthoDB" id="9758822at2"/>
<dbReference type="InterPro" id="IPR002252">
    <property type="entry name" value="Glyco_hydro_36"/>
</dbReference>
<evidence type="ECO:0000256" key="5">
    <source>
        <dbReference type="PIRNR" id="PIRNR005536"/>
    </source>
</evidence>
<dbReference type="InterPro" id="IPR031705">
    <property type="entry name" value="Glyco_hydro_36_C"/>
</dbReference>
<evidence type="ECO:0000256" key="3">
    <source>
        <dbReference type="ARBA" id="ARBA00022801"/>
    </source>
</evidence>
<protein>
    <recommendedName>
        <fullName evidence="2 5">Alpha-galactosidase</fullName>
        <ecNumber evidence="2 5">3.2.1.22</ecNumber>
    </recommendedName>
</protein>
<comment type="similarity">
    <text evidence="5">Belongs to the glycosyl hydrolase.</text>
</comment>
<dbReference type="Pfam" id="PF16875">
    <property type="entry name" value="Glyco_hydro_36N"/>
    <property type="match status" value="1"/>
</dbReference>
<feature type="active site" description="Proton donor" evidence="6">
    <location>
        <position position="541"/>
    </location>
</feature>
<dbReference type="Pfam" id="PF16874">
    <property type="entry name" value="Glyco_hydro_36C"/>
    <property type="match status" value="1"/>
</dbReference>
<dbReference type="PIRSF" id="PIRSF005536">
    <property type="entry name" value="Agal"/>
    <property type="match status" value="1"/>
</dbReference>
<evidence type="ECO:0000313" key="12">
    <source>
        <dbReference type="Proteomes" id="UP000014200"/>
    </source>
</evidence>
<organism evidence="10 12">
    <name type="scientific">Phocaeicola sartorii</name>
    <dbReference type="NCBI Taxonomy" id="671267"/>
    <lineage>
        <taxon>Bacteria</taxon>
        <taxon>Pseudomonadati</taxon>
        <taxon>Bacteroidota</taxon>
        <taxon>Bacteroidia</taxon>
        <taxon>Bacteroidales</taxon>
        <taxon>Bacteroidaceae</taxon>
        <taxon>Phocaeicola</taxon>
    </lineage>
</organism>
<dbReference type="InterPro" id="IPR013780">
    <property type="entry name" value="Glyco_hydro_b"/>
</dbReference>
<dbReference type="HOGENOM" id="CLU_009640_2_2_10"/>
<dbReference type="STRING" id="1235788.C802_02572"/>
<dbReference type="InterPro" id="IPR013785">
    <property type="entry name" value="Aldolase_TIM"/>
</dbReference>
<keyword evidence="7" id="KW-0732">Signal</keyword>
<dbReference type="GeneID" id="82153281"/>
<evidence type="ECO:0000256" key="2">
    <source>
        <dbReference type="ARBA" id="ARBA00012755"/>
    </source>
</evidence>
<keyword evidence="12" id="KW-1185">Reference proteome</keyword>
<dbReference type="InterPro" id="IPR031704">
    <property type="entry name" value="Glyco_hydro_36_N"/>
</dbReference>
<gene>
    <name evidence="10" type="ORF">C802_02572</name>
    <name evidence="11" type="ORF">E5339_12090</name>
</gene>
<dbReference type="Gene3D" id="3.20.20.70">
    <property type="entry name" value="Aldolase class I"/>
    <property type="match status" value="1"/>
</dbReference>
<dbReference type="InterPro" id="IPR017853">
    <property type="entry name" value="GH"/>
</dbReference>
<comment type="caution">
    <text evidence="10">The sequence shown here is derived from an EMBL/GenBank/DDBJ whole genome shotgun (WGS) entry which is preliminary data.</text>
</comment>
<reference evidence="11 13" key="2">
    <citation type="submission" date="2019-04" db="EMBL/GenBank/DDBJ databases">
        <title>Microbes associate with the intestines of laboratory mice.</title>
        <authorList>
            <person name="Navarre W."/>
            <person name="Wong E."/>
            <person name="Huang K."/>
            <person name="Tropini C."/>
            <person name="Ng K."/>
            <person name="Yu B."/>
        </authorList>
    </citation>
    <scope>NUCLEOTIDE SEQUENCE [LARGE SCALE GENOMIC DNA]</scope>
    <source>
        <strain evidence="11 13">NM22_B1</strain>
    </source>
</reference>
<evidence type="ECO:0000256" key="1">
    <source>
        <dbReference type="ARBA" id="ARBA00001255"/>
    </source>
</evidence>
<dbReference type="InterPro" id="IPR050985">
    <property type="entry name" value="Alpha-glycosidase_related"/>
</dbReference>
<dbReference type="FunFam" id="3.20.20.70:FF:000118">
    <property type="entry name" value="Alpha-galactosidase"/>
    <property type="match status" value="1"/>
</dbReference>
<feature type="signal peptide" evidence="7">
    <location>
        <begin position="1"/>
        <end position="23"/>
    </location>
</feature>
<evidence type="ECO:0000259" key="9">
    <source>
        <dbReference type="Pfam" id="PF16875"/>
    </source>
</evidence>
<dbReference type="Gene3D" id="2.70.98.60">
    <property type="entry name" value="alpha-galactosidase from lactobacil brevis"/>
    <property type="match status" value="1"/>
</dbReference>
<dbReference type="GO" id="GO:0004557">
    <property type="term" value="F:alpha-galactosidase activity"/>
    <property type="evidence" value="ECO:0007669"/>
    <property type="project" value="UniProtKB-UniRule"/>
</dbReference>
<name>R9I6Y4_9BACT</name>
<evidence type="ECO:0000259" key="8">
    <source>
        <dbReference type="Pfam" id="PF16874"/>
    </source>
</evidence>
<sequence length="724" mass="82069">MKNRIGIFCMLVFALLGAQAQQAASSVAKQVIEIVSGNLKLTLMVGSDNRLYQLGFGDAEKKILLPSVLPSREQEFLPPYGNGVITESAIQATHTDGNTSTELHYVGHEEQSVSADVRQTVISLRDPAYNFFVDVYVKCYQSAGLMEIWNTIRHDERGGKVVLYRYASASPLLKASSYWLTQFNGKYKREATLEEERLGEGIKILDSKLGVRANQFRIPSFILSYNHAAKENEGEVFAASLKWAGSFQLAFEVDWNKNLRVLTGINPIGSQYYLERGATFTTPAVLWTYSKKGKGETSRKFHRWAAEYAIRDAEKDRPVLLNNWEATHCDFDEKRLIGLFDGARQIGAELFLLDDGWFGNGEFSRDDDKHGLGDWQVSAKKLPKGLSYLAKQASKRKIGFGIWLEPEMVNPKSELYNLHPDWIITQQKREPILGRHQEILDLTRPEVQHYEWQVIDQTLRPNPGISYVKWDCNRYVTQPGSAYLPAQEQSHLLIDYNWALYRLMDRFAKGFPDVMAMLCAGGSGRIDYGSLQYFHSFWPSDNTDPLSRIKIQWGFGHFFPASTISAHVTRMGKRHLKLAIDVALSGAFGIDLALDKATPEERAQLAEGVRLYKENLRKLVMHGELYRLVSPYEHPLAALSYVAKDKTEAVVYLYQTMDGKVSSVHLDGLEADRTYSLREINLPEGAVSRFTSEIRTGKEWMEKGVANPLEKQFESAVLELKMID</sequence>
<evidence type="ECO:0000256" key="7">
    <source>
        <dbReference type="SAM" id="SignalP"/>
    </source>
</evidence>
<evidence type="ECO:0000256" key="4">
    <source>
        <dbReference type="ARBA" id="ARBA00023295"/>
    </source>
</evidence>
<evidence type="ECO:0000313" key="11">
    <source>
        <dbReference type="EMBL" id="TGY69759.1"/>
    </source>
</evidence>
<dbReference type="Proteomes" id="UP000014200">
    <property type="component" value="Unassembled WGS sequence"/>
</dbReference>
<proteinExistence type="inferred from homology"/>
<keyword evidence="3 5" id="KW-0378">Hydrolase</keyword>
<feature type="active site" description="Nucleophile" evidence="6">
    <location>
        <position position="471"/>
    </location>
</feature>
<dbReference type="AlphaFoldDB" id="R9I6Y4"/>
<feature type="domain" description="Glycosyl hydrolase family 36 N-terminal" evidence="9">
    <location>
        <begin position="74"/>
        <end position="274"/>
    </location>
</feature>
<comment type="catalytic activity">
    <reaction evidence="1 5">
        <text>Hydrolysis of terminal, non-reducing alpha-D-galactose residues in alpha-D-galactosides, including galactose oligosaccharides, galactomannans and galactolipids.</text>
        <dbReference type="EC" id="3.2.1.22"/>
    </reaction>
</comment>
<dbReference type="RefSeq" id="WP_016276925.1">
    <property type="nucleotide sequence ID" value="NZ_CAKOCL010000038.1"/>
</dbReference>
<feature type="chain" id="PRO_5044738370" description="Alpha-galactosidase" evidence="7">
    <location>
        <begin position="24"/>
        <end position="724"/>
    </location>
</feature>
<dbReference type="PATRIC" id="fig|1235788.3.peg.2637"/>
<dbReference type="CDD" id="cd14791">
    <property type="entry name" value="GH36"/>
    <property type="match status" value="1"/>
</dbReference>
<dbReference type="Gene3D" id="2.60.40.1180">
    <property type="entry name" value="Golgi alpha-mannosidase II"/>
    <property type="match status" value="1"/>
</dbReference>
<feature type="domain" description="Glycosyl hydrolase family 36 C-terminal" evidence="8">
    <location>
        <begin position="637"/>
        <end position="720"/>
    </location>
</feature>
<keyword evidence="4 5" id="KW-0326">Glycosidase</keyword>
<dbReference type="PANTHER" id="PTHR43053:SF3">
    <property type="entry name" value="ALPHA-GALACTOSIDASE C-RELATED"/>
    <property type="match status" value="1"/>
</dbReference>
<accession>R9I6Y4</accession>
<evidence type="ECO:0000256" key="6">
    <source>
        <dbReference type="PIRSR" id="PIRSR005536-1"/>
    </source>
</evidence>
<dbReference type="PANTHER" id="PTHR43053">
    <property type="entry name" value="GLYCOSIDASE FAMILY 31"/>
    <property type="match status" value="1"/>
</dbReference>
<dbReference type="EC" id="3.2.1.22" evidence="2 5"/>
<dbReference type="EMBL" id="ASSP01000016">
    <property type="protein sequence ID" value="EOS11997.1"/>
    <property type="molecule type" value="Genomic_DNA"/>
</dbReference>
<dbReference type="InterPro" id="IPR038417">
    <property type="entry name" value="Alpga-gal_N_sf"/>
</dbReference>